<protein>
    <submittedName>
        <fullName evidence="1">Uncharacterized protein</fullName>
    </submittedName>
</protein>
<evidence type="ECO:0000313" key="1">
    <source>
        <dbReference type="EMBL" id="KEQ17621.1"/>
    </source>
</evidence>
<comment type="caution">
    <text evidence="1">The sequence shown here is derived from an EMBL/GenBank/DDBJ whole genome shotgun (WGS) entry which is preliminary data.</text>
</comment>
<accession>A0A081NGP8</accession>
<dbReference type="EMBL" id="JOKH01000003">
    <property type="protein sequence ID" value="KEQ17621.1"/>
    <property type="molecule type" value="Genomic_DNA"/>
</dbReference>
<gene>
    <name evidence="1" type="ORF">GZ78_18000</name>
</gene>
<evidence type="ECO:0000313" key="2">
    <source>
        <dbReference type="Proteomes" id="UP000028073"/>
    </source>
</evidence>
<keyword evidence="2" id="KW-1185">Reference proteome</keyword>
<proteinExistence type="predicted"/>
<organism evidence="1 2">
    <name type="scientific">Endozoicomonas numazuensis</name>
    <dbReference type="NCBI Taxonomy" id="1137799"/>
    <lineage>
        <taxon>Bacteria</taxon>
        <taxon>Pseudomonadati</taxon>
        <taxon>Pseudomonadota</taxon>
        <taxon>Gammaproteobacteria</taxon>
        <taxon>Oceanospirillales</taxon>
        <taxon>Endozoicomonadaceae</taxon>
        <taxon>Endozoicomonas</taxon>
    </lineage>
</organism>
<sequence length="81" mass="9333">MNLQRETIHTQFSCSGLFRRAQDCSEELKAVQKSPRLFRRAQGCSEELRTVQKSSGLFRKAQGCSEELRRAQDCLEKLRAV</sequence>
<dbReference type="AlphaFoldDB" id="A0A081NGP8"/>
<dbReference type="Proteomes" id="UP000028073">
    <property type="component" value="Unassembled WGS sequence"/>
</dbReference>
<reference evidence="1 2" key="1">
    <citation type="submission" date="2014-06" db="EMBL/GenBank/DDBJ databases">
        <title>Whole Genome Sequences of Three Symbiotic Endozoicomonas Bacteria.</title>
        <authorList>
            <person name="Neave M.J."/>
            <person name="Apprill A."/>
            <person name="Voolstra C.R."/>
        </authorList>
    </citation>
    <scope>NUCLEOTIDE SEQUENCE [LARGE SCALE GENOMIC DNA]</scope>
    <source>
        <strain evidence="1 2">DSM 25634</strain>
    </source>
</reference>
<name>A0A081NGP8_9GAMM</name>